<organism evidence="11 12">
    <name type="scientific">Pseudoalteromonas xiamenensis</name>
    <dbReference type="NCBI Taxonomy" id="882626"/>
    <lineage>
        <taxon>Bacteria</taxon>
        <taxon>Pseudomonadati</taxon>
        <taxon>Pseudomonadota</taxon>
        <taxon>Gammaproteobacteria</taxon>
        <taxon>Alteromonadales</taxon>
        <taxon>Pseudoalteromonadaceae</taxon>
        <taxon>Pseudoalteromonas</taxon>
    </lineage>
</organism>
<dbReference type="EMBL" id="CP072135">
    <property type="protein sequence ID" value="QTH73545.1"/>
    <property type="molecule type" value="Genomic_DNA"/>
</dbReference>
<dbReference type="AlphaFoldDB" id="A0A975DKR8"/>
<dbReference type="GO" id="GO:0005886">
    <property type="term" value="C:plasma membrane"/>
    <property type="evidence" value="ECO:0007669"/>
    <property type="project" value="UniProtKB-SubCell"/>
</dbReference>
<gene>
    <name evidence="11" type="ORF">J5O05_18840</name>
</gene>
<dbReference type="Pfam" id="PF03544">
    <property type="entry name" value="TonB_C"/>
    <property type="match status" value="1"/>
</dbReference>
<evidence type="ECO:0000256" key="7">
    <source>
        <dbReference type="ARBA" id="ARBA00022927"/>
    </source>
</evidence>
<dbReference type="KEGG" id="pxi:J5O05_18840"/>
<dbReference type="GO" id="GO:0055085">
    <property type="term" value="P:transmembrane transport"/>
    <property type="evidence" value="ECO:0007669"/>
    <property type="project" value="InterPro"/>
</dbReference>
<sequence>MKTTLLIAPILLTMTACNTINSKKVALDYIDLSKQEQQNQLEQYWTLKKNIPPVYPVSAAANGKSGCVDVVFGINPEGKMEGYSIRSSYPKGVFDDAAVIAVSKWRWDPTQDNVAKKPVLTSVRLDFMLLKDANDAQFLANCPMAHS</sequence>
<evidence type="ECO:0000313" key="11">
    <source>
        <dbReference type="EMBL" id="QTH73545.1"/>
    </source>
</evidence>
<dbReference type="Gene3D" id="3.30.1150.10">
    <property type="match status" value="1"/>
</dbReference>
<dbReference type="GO" id="GO:0015031">
    <property type="term" value="P:protein transport"/>
    <property type="evidence" value="ECO:0007669"/>
    <property type="project" value="UniProtKB-KW"/>
</dbReference>
<geneLocation type="plasmid" evidence="11 12">
    <name>unnamed5</name>
</geneLocation>
<evidence type="ECO:0000256" key="3">
    <source>
        <dbReference type="ARBA" id="ARBA00022448"/>
    </source>
</evidence>
<dbReference type="PANTHER" id="PTHR33446">
    <property type="entry name" value="PROTEIN TONB-RELATED"/>
    <property type="match status" value="1"/>
</dbReference>
<evidence type="ECO:0000259" key="10">
    <source>
        <dbReference type="PROSITE" id="PS52015"/>
    </source>
</evidence>
<dbReference type="InterPro" id="IPR006260">
    <property type="entry name" value="TonB/TolA_C"/>
</dbReference>
<evidence type="ECO:0000313" key="12">
    <source>
        <dbReference type="Proteomes" id="UP000664904"/>
    </source>
</evidence>
<dbReference type="InterPro" id="IPR037682">
    <property type="entry name" value="TonB_C"/>
</dbReference>
<keyword evidence="9" id="KW-0472">Membrane</keyword>
<dbReference type="Proteomes" id="UP000664904">
    <property type="component" value="Plasmid unnamed5"/>
</dbReference>
<name>A0A975DKR8_9GAMM</name>
<keyword evidence="5" id="KW-0997">Cell inner membrane</keyword>
<evidence type="ECO:0000256" key="5">
    <source>
        <dbReference type="ARBA" id="ARBA00022519"/>
    </source>
</evidence>
<keyword evidence="8" id="KW-1133">Transmembrane helix</keyword>
<dbReference type="PROSITE" id="PS52015">
    <property type="entry name" value="TONB_CTD"/>
    <property type="match status" value="1"/>
</dbReference>
<keyword evidence="11" id="KW-0614">Plasmid</keyword>
<dbReference type="PROSITE" id="PS51257">
    <property type="entry name" value="PROKAR_LIPOPROTEIN"/>
    <property type="match status" value="1"/>
</dbReference>
<dbReference type="InterPro" id="IPR051045">
    <property type="entry name" value="TonB-dependent_transducer"/>
</dbReference>
<dbReference type="SUPFAM" id="SSF74653">
    <property type="entry name" value="TolA/TonB C-terminal domain"/>
    <property type="match status" value="1"/>
</dbReference>
<keyword evidence="3" id="KW-0813">Transport</keyword>
<keyword evidence="6" id="KW-0812">Transmembrane</keyword>
<accession>A0A975DKR8</accession>
<evidence type="ECO:0000256" key="4">
    <source>
        <dbReference type="ARBA" id="ARBA00022475"/>
    </source>
</evidence>
<dbReference type="NCBIfam" id="TIGR01352">
    <property type="entry name" value="tonB_Cterm"/>
    <property type="match status" value="1"/>
</dbReference>
<keyword evidence="4" id="KW-1003">Cell membrane</keyword>
<evidence type="ECO:0000256" key="2">
    <source>
        <dbReference type="ARBA" id="ARBA00006555"/>
    </source>
</evidence>
<reference evidence="11" key="1">
    <citation type="submission" date="2021-03" db="EMBL/GenBank/DDBJ databases">
        <title>Complete Genome of Pseudoalteromonas xiamenensis STKMTI.2, a new potential marine bacterium producing anti-Vibrio compounds.</title>
        <authorList>
            <person name="Handayani D.P."/>
            <person name="Isnansetyo A."/>
            <person name="Istiqomah I."/>
            <person name="Jumina J."/>
        </authorList>
    </citation>
    <scope>NUCLEOTIDE SEQUENCE</scope>
    <source>
        <strain evidence="11">STKMTI.2</strain>
        <plasmid evidence="11">unnamed5</plasmid>
    </source>
</reference>
<dbReference type="RefSeq" id="WP_208845157.1">
    <property type="nucleotide sequence ID" value="NZ_CP072135.1"/>
</dbReference>
<evidence type="ECO:0000256" key="9">
    <source>
        <dbReference type="ARBA" id="ARBA00023136"/>
    </source>
</evidence>
<evidence type="ECO:0000256" key="1">
    <source>
        <dbReference type="ARBA" id="ARBA00004383"/>
    </source>
</evidence>
<comment type="similarity">
    <text evidence="2">Belongs to the TonB family.</text>
</comment>
<protein>
    <submittedName>
        <fullName evidence="11">Energy transducer TonB</fullName>
    </submittedName>
</protein>
<keyword evidence="12" id="KW-1185">Reference proteome</keyword>
<comment type="subcellular location">
    <subcellularLocation>
        <location evidence="1">Cell inner membrane</location>
        <topology evidence="1">Single-pass membrane protein</topology>
        <orientation evidence="1">Periplasmic side</orientation>
    </subcellularLocation>
</comment>
<evidence type="ECO:0000256" key="8">
    <source>
        <dbReference type="ARBA" id="ARBA00022989"/>
    </source>
</evidence>
<proteinExistence type="inferred from homology"/>
<evidence type="ECO:0000256" key="6">
    <source>
        <dbReference type="ARBA" id="ARBA00022692"/>
    </source>
</evidence>
<keyword evidence="7" id="KW-0653">Protein transport</keyword>
<feature type="domain" description="TonB C-terminal" evidence="10">
    <location>
        <begin position="40"/>
        <end position="136"/>
    </location>
</feature>
<dbReference type="PANTHER" id="PTHR33446:SF14">
    <property type="entry name" value="PROTEIN TONB"/>
    <property type="match status" value="1"/>
</dbReference>